<name>A0A371I167_MUCPR</name>
<evidence type="ECO:0000259" key="1">
    <source>
        <dbReference type="Pfam" id="PF20523"/>
    </source>
</evidence>
<dbReference type="AlphaFoldDB" id="A0A371I167"/>
<accession>A0A371I167</accession>
<comment type="caution">
    <text evidence="2">The sequence shown here is derived from an EMBL/GenBank/DDBJ whole genome shotgun (WGS) entry which is preliminary data.</text>
</comment>
<keyword evidence="3" id="KW-1185">Reference proteome</keyword>
<dbReference type="Pfam" id="PF20523">
    <property type="entry name" value="DUF6738"/>
    <property type="match status" value="1"/>
</dbReference>
<dbReference type="InterPro" id="IPR046626">
    <property type="entry name" value="DUF6738"/>
</dbReference>
<protein>
    <recommendedName>
        <fullName evidence="1">DUF6738 domain-containing protein</fullName>
    </recommendedName>
</protein>
<feature type="non-terminal residue" evidence="2">
    <location>
        <position position="1"/>
    </location>
</feature>
<evidence type="ECO:0000313" key="3">
    <source>
        <dbReference type="Proteomes" id="UP000257109"/>
    </source>
</evidence>
<sequence>MESACGVKSTGVDIRLLVIESVLRSRLHPVGMLLTTIGMTSISKVGYIRSNLDKLHAYDPEIDRTFHRLIRSPRSSKVANSSHRSRAFASDSTILKSNSGDFDSNIANSYSNFGDNVGNNNKTLKELATPDVMYNLGVFDIQSLNKLNHISLSEDPHKHLKESLHQDEGIPLLLGWRCQGLVVPTTNIF</sequence>
<organism evidence="2 3">
    <name type="scientific">Mucuna pruriens</name>
    <name type="common">Velvet bean</name>
    <name type="synonym">Dolichos pruriens</name>
    <dbReference type="NCBI Taxonomy" id="157652"/>
    <lineage>
        <taxon>Eukaryota</taxon>
        <taxon>Viridiplantae</taxon>
        <taxon>Streptophyta</taxon>
        <taxon>Embryophyta</taxon>
        <taxon>Tracheophyta</taxon>
        <taxon>Spermatophyta</taxon>
        <taxon>Magnoliopsida</taxon>
        <taxon>eudicotyledons</taxon>
        <taxon>Gunneridae</taxon>
        <taxon>Pentapetalae</taxon>
        <taxon>rosids</taxon>
        <taxon>fabids</taxon>
        <taxon>Fabales</taxon>
        <taxon>Fabaceae</taxon>
        <taxon>Papilionoideae</taxon>
        <taxon>50 kb inversion clade</taxon>
        <taxon>NPAAA clade</taxon>
        <taxon>indigoferoid/millettioid clade</taxon>
        <taxon>Phaseoleae</taxon>
        <taxon>Mucuna</taxon>
    </lineage>
</organism>
<gene>
    <name evidence="2" type="ORF">CR513_06962</name>
</gene>
<proteinExistence type="predicted"/>
<feature type="domain" description="DUF6738" evidence="1">
    <location>
        <begin position="49"/>
        <end position="97"/>
    </location>
</feature>
<evidence type="ECO:0000313" key="2">
    <source>
        <dbReference type="EMBL" id="RDY08782.1"/>
    </source>
</evidence>
<dbReference type="Proteomes" id="UP000257109">
    <property type="component" value="Unassembled WGS sequence"/>
</dbReference>
<reference evidence="2" key="1">
    <citation type="submission" date="2018-05" db="EMBL/GenBank/DDBJ databases">
        <title>Draft genome of Mucuna pruriens seed.</title>
        <authorList>
            <person name="Nnadi N.E."/>
            <person name="Vos R."/>
            <person name="Hasami M.H."/>
            <person name="Devisetty U.K."/>
            <person name="Aguiy J.C."/>
        </authorList>
    </citation>
    <scope>NUCLEOTIDE SEQUENCE [LARGE SCALE GENOMIC DNA]</scope>
    <source>
        <strain evidence="2">JCA_2017</strain>
    </source>
</reference>
<dbReference type="EMBL" id="QJKJ01001211">
    <property type="protein sequence ID" value="RDY08782.1"/>
    <property type="molecule type" value="Genomic_DNA"/>
</dbReference>